<gene>
    <name evidence="1" type="ORF">MG3_02533</name>
</gene>
<reference evidence="1 2" key="1">
    <citation type="submission" date="2013-12" db="EMBL/GenBank/DDBJ databases">
        <title>The Genome Sequence of Candida albicans P78048.</title>
        <authorList>
            <consortium name="The Broad Institute Genome Sequencing Platform"/>
            <consortium name="The Broad Institute Genome Sequencing Center for Infectious Disease"/>
            <person name="Cuomo C."/>
            <person name="Bennett R."/>
            <person name="Hirakawa M."/>
            <person name="Noverr M."/>
            <person name="Mitchell A."/>
            <person name="Young S.K."/>
            <person name="Zeng Q."/>
            <person name="Gargeya S."/>
            <person name="Fitzgerald M."/>
            <person name="Abouelleil A."/>
            <person name="Alvarado L."/>
            <person name="Berlin A.M."/>
            <person name="Chapman S.B."/>
            <person name="Dewar J."/>
            <person name="Goldberg J."/>
            <person name="Griggs A."/>
            <person name="Gujja S."/>
            <person name="Hansen M."/>
            <person name="Howarth C."/>
            <person name="Imamovic A."/>
            <person name="Larimer J."/>
            <person name="McCowan C."/>
            <person name="Murphy C."/>
            <person name="Pearson M."/>
            <person name="Priest M."/>
            <person name="Roberts A."/>
            <person name="Saif S."/>
            <person name="Shea T."/>
            <person name="Sykes S."/>
            <person name="Wortman J."/>
            <person name="Nusbaum C."/>
            <person name="Birren B."/>
        </authorList>
    </citation>
    <scope>NUCLEOTIDE SEQUENCE [LARGE SCALE GENOMIC DNA]</scope>
    <source>
        <strain evidence="1 2">P78048</strain>
    </source>
</reference>
<name>A0AB34PTZ3_CANAX</name>
<protein>
    <submittedName>
        <fullName evidence="1">Uncharacterized protein</fullName>
    </submittedName>
</protein>
<evidence type="ECO:0000313" key="2">
    <source>
        <dbReference type="Proteomes" id="UP000030161"/>
    </source>
</evidence>
<accession>A0AB34PTZ3</accession>
<organism evidence="1 2">
    <name type="scientific">Candida albicans P78048</name>
    <dbReference type="NCBI Taxonomy" id="1094989"/>
    <lineage>
        <taxon>Eukaryota</taxon>
        <taxon>Fungi</taxon>
        <taxon>Dikarya</taxon>
        <taxon>Ascomycota</taxon>
        <taxon>Saccharomycotina</taxon>
        <taxon>Pichiomycetes</taxon>
        <taxon>Debaryomycetaceae</taxon>
        <taxon>Candida/Lodderomyces clade</taxon>
        <taxon>Candida</taxon>
    </lineage>
</organism>
<proteinExistence type="predicted"/>
<comment type="caution">
    <text evidence="1">The sequence shown here is derived from an EMBL/GenBank/DDBJ whole genome shotgun (WGS) entry which is preliminary data.</text>
</comment>
<dbReference type="Gene3D" id="6.10.250.2790">
    <property type="match status" value="1"/>
</dbReference>
<dbReference type="EMBL" id="AJIX01000015">
    <property type="protein sequence ID" value="KGR12456.1"/>
    <property type="molecule type" value="Genomic_DNA"/>
</dbReference>
<dbReference type="Proteomes" id="UP000030161">
    <property type="component" value="Unassembled WGS sequence"/>
</dbReference>
<evidence type="ECO:0000313" key="1">
    <source>
        <dbReference type="EMBL" id="KGR12456.1"/>
    </source>
</evidence>
<dbReference type="AlphaFoldDB" id="A0AB34PTZ3"/>
<sequence>MTNTDESLSMYFDDDFNPSSYIDKLVNSITNSNPASSTTPVSAYSKQSLTKLSNDISHLITHLDYYTNMLTNDSLQKKLDAFDKSNEIINNNEESGTTRLQYNVHVFNNAVLSLQTELNEINRQLDESTINNEAISKLIQLKQVKSNLTKVLHIFELVYNSISQDDELSFTVDKFQNALDELFASIKNQLDTSDKNVKLLAQIDKLLEMNGLFTHLSRFNTVFKKFLTKLSNEKEVYLNSKR</sequence>